<dbReference type="FunFam" id="3.40.50.12230:FF:000001">
    <property type="entry name" value="Methionyl-tRNA formyltransferase"/>
    <property type="match status" value="1"/>
</dbReference>
<dbReference type="InParanoid" id="A0A371RJC2"/>
<reference evidence="11 12" key="1">
    <citation type="submission" date="2018-08" db="EMBL/GenBank/DDBJ databases">
        <title>Parvularcula sp. SM1705, isolated from surface water of the South Sea China.</title>
        <authorList>
            <person name="Sun L."/>
        </authorList>
    </citation>
    <scope>NUCLEOTIDE SEQUENCE [LARGE SCALE GENOMIC DNA]</scope>
    <source>
        <strain evidence="11 12">SM1705</strain>
    </source>
</reference>
<feature type="binding site" evidence="8">
    <location>
        <begin position="109"/>
        <end position="112"/>
    </location>
    <ligand>
        <name>(6S)-5,6,7,8-tetrahydrofolate</name>
        <dbReference type="ChEBI" id="CHEBI:57453"/>
    </ligand>
</feature>
<dbReference type="InterPro" id="IPR044135">
    <property type="entry name" value="Met-tRNA-FMT_C"/>
</dbReference>
<dbReference type="InterPro" id="IPR011034">
    <property type="entry name" value="Formyl_transferase-like_C_sf"/>
</dbReference>
<dbReference type="GO" id="GO:0005829">
    <property type="term" value="C:cytosol"/>
    <property type="evidence" value="ECO:0007669"/>
    <property type="project" value="TreeGrafter"/>
</dbReference>
<name>A0A371RJC2_9PROT</name>
<sequence>MRIVFMGTPAFAVPSLAALIASGHEIAAVYTQPPRPSGRGHKVQKSPVHAFAEDHGLEIRHPESLKSQDEKEAFAELEADVAIVVAYGLILPKAVLAAPRLGCLNLHGSLLPRWRGAAPIQRAIMAGDQFTGVQVMQMEAGLDTGPVLLSESVPITATDTAASLSEKLSHIGADMLPRVLAALDRGGIVPQIQPEEGVTYAHKITPEEARIDWSKPAIDIDAHIRGLTPVPGAWTLLTRDGEEVRLKIWESAPGEGQGAPGTILGSEAEGIKIAAGDGTALLVTKLQRPGKAAQDADTFLRGYPLAPGESLS</sequence>
<evidence type="ECO:0000256" key="5">
    <source>
        <dbReference type="ARBA" id="ARBA00022679"/>
    </source>
</evidence>
<dbReference type="InterPro" id="IPR041711">
    <property type="entry name" value="Met-tRNA-FMT_N"/>
</dbReference>
<dbReference type="PANTHER" id="PTHR11138">
    <property type="entry name" value="METHIONYL-TRNA FORMYLTRANSFERASE"/>
    <property type="match status" value="1"/>
</dbReference>
<evidence type="ECO:0000259" key="9">
    <source>
        <dbReference type="Pfam" id="PF00551"/>
    </source>
</evidence>
<organism evidence="11 12">
    <name type="scientific">Parvularcula marina</name>
    <dbReference type="NCBI Taxonomy" id="2292771"/>
    <lineage>
        <taxon>Bacteria</taxon>
        <taxon>Pseudomonadati</taxon>
        <taxon>Pseudomonadota</taxon>
        <taxon>Alphaproteobacteria</taxon>
        <taxon>Parvularculales</taxon>
        <taxon>Parvularculaceae</taxon>
        <taxon>Parvularcula</taxon>
    </lineage>
</organism>
<dbReference type="InterPro" id="IPR037022">
    <property type="entry name" value="Formyl_trans_C_sf"/>
</dbReference>
<dbReference type="OrthoDB" id="9802815at2"/>
<evidence type="ECO:0000313" key="11">
    <source>
        <dbReference type="EMBL" id="RFB05548.1"/>
    </source>
</evidence>
<dbReference type="SUPFAM" id="SSF53328">
    <property type="entry name" value="Formyltransferase"/>
    <property type="match status" value="1"/>
</dbReference>
<feature type="domain" description="Formyl transferase N-terminal" evidence="9">
    <location>
        <begin position="1"/>
        <end position="180"/>
    </location>
</feature>
<keyword evidence="12" id="KW-1185">Reference proteome</keyword>
<dbReference type="Pfam" id="PF02911">
    <property type="entry name" value="Formyl_trans_C"/>
    <property type="match status" value="1"/>
</dbReference>
<dbReference type="Pfam" id="PF00551">
    <property type="entry name" value="Formyl_trans_N"/>
    <property type="match status" value="1"/>
</dbReference>
<comment type="similarity">
    <text evidence="2 8">Belongs to the Fmt family.</text>
</comment>
<comment type="function">
    <text evidence="1 8">Attaches a formyl group to the free amino group of methionyl-tRNA(fMet). The formyl group appears to play a dual role in the initiator identity of N-formylmethionyl-tRNA by promoting its recognition by IF2 and preventing the misappropriation of this tRNA by the elongation apparatus.</text>
</comment>
<dbReference type="SUPFAM" id="SSF50486">
    <property type="entry name" value="FMT C-terminal domain-like"/>
    <property type="match status" value="1"/>
</dbReference>
<dbReference type="EC" id="2.1.2.9" evidence="3 8"/>
<dbReference type="AlphaFoldDB" id="A0A371RJC2"/>
<feature type="domain" description="Formyl transferase C-terminal" evidence="10">
    <location>
        <begin position="203"/>
        <end position="303"/>
    </location>
</feature>
<gene>
    <name evidence="8" type="primary">fmt</name>
    <name evidence="11" type="ORF">DX908_09900</name>
</gene>
<dbReference type="InterPro" id="IPR005793">
    <property type="entry name" value="Formyl_trans_C"/>
</dbReference>
<dbReference type="InterPro" id="IPR036477">
    <property type="entry name" value="Formyl_transf_N_sf"/>
</dbReference>
<evidence type="ECO:0000256" key="6">
    <source>
        <dbReference type="ARBA" id="ARBA00022917"/>
    </source>
</evidence>
<evidence type="ECO:0000256" key="8">
    <source>
        <dbReference type="HAMAP-Rule" id="MF_00182"/>
    </source>
</evidence>
<dbReference type="InterPro" id="IPR005794">
    <property type="entry name" value="Fmt"/>
</dbReference>
<evidence type="ECO:0000313" key="12">
    <source>
        <dbReference type="Proteomes" id="UP000264589"/>
    </source>
</evidence>
<dbReference type="Proteomes" id="UP000264589">
    <property type="component" value="Unassembled WGS sequence"/>
</dbReference>
<dbReference type="RefSeq" id="WP_116392181.1">
    <property type="nucleotide sequence ID" value="NZ_QUQO01000001.1"/>
</dbReference>
<dbReference type="GO" id="GO:0004479">
    <property type="term" value="F:methionyl-tRNA formyltransferase activity"/>
    <property type="evidence" value="ECO:0007669"/>
    <property type="project" value="UniProtKB-UniRule"/>
</dbReference>
<evidence type="ECO:0000256" key="4">
    <source>
        <dbReference type="ARBA" id="ARBA00016014"/>
    </source>
</evidence>
<dbReference type="EMBL" id="QUQO01000001">
    <property type="protein sequence ID" value="RFB05548.1"/>
    <property type="molecule type" value="Genomic_DNA"/>
</dbReference>
<keyword evidence="5 8" id="KW-0808">Transferase</keyword>
<comment type="catalytic activity">
    <reaction evidence="7 8">
        <text>L-methionyl-tRNA(fMet) + (6R)-10-formyltetrahydrofolate = N-formyl-L-methionyl-tRNA(fMet) + (6S)-5,6,7,8-tetrahydrofolate + H(+)</text>
        <dbReference type="Rhea" id="RHEA:24380"/>
        <dbReference type="Rhea" id="RHEA-COMP:9952"/>
        <dbReference type="Rhea" id="RHEA-COMP:9953"/>
        <dbReference type="ChEBI" id="CHEBI:15378"/>
        <dbReference type="ChEBI" id="CHEBI:57453"/>
        <dbReference type="ChEBI" id="CHEBI:78530"/>
        <dbReference type="ChEBI" id="CHEBI:78844"/>
        <dbReference type="ChEBI" id="CHEBI:195366"/>
        <dbReference type="EC" id="2.1.2.9"/>
    </reaction>
</comment>
<dbReference type="PANTHER" id="PTHR11138:SF5">
    <property type="entry name" value="METHIONYL-TRNA FORMYLTRANSFERASE, MITOCHONDRIAL"/>
    <property type="match status" value="1"/>
</dbReference>
<dbReference type="CDD" id="cd08704">
    <property type="entry name" value="Met_tRNA_FMT_C"/>
    <property type="match status" value="1"/>
</dbReference>
<dbReference type="HAMAP" id="MF_00182">
    <property type="entry name" value="Formyl_trans"/>
    <property type="match status" value="1"/>
</dbReference>
<evidence type="ECO:0000259" key="10">
    <source>
        <dbReference type="Pfam" id="PF02911"/>
    </source>
</evidence>
<dbReference type="NCBIfam" id="TIGR00460">
    <property type="entry name" value="fmt"/>
    <property type="match status" value="1"/>
</dbReference>
<evidence type="ECO:0000256" key="7">
    <source>
        <dbReference type="ARBA" id="ARBA00048558"/>
    </source>
</evidence>
<accession>A0A371RJC2</accession>
<evidence type="ECO:0000256" key="3">
    <source>
        <dbReference type="ARBA" id="ARBA00012261"/>
    </source>
</evidence>
<evidence type="ECO:0000256" key="2">
    <source>
        <dbReference type="ARBA" id="ARBA00010699"/>
    </source>
</evidence>
<dbReference type="CDD" id="cd08646">
    <property type="entry name" value="FMT_core_Met-tRNA-FMT_N"/>
    <property type="match status" value="1"/>
</dbReference>
<dbReference type="Gene3D" id="3.40.50.170">
    <property type="entry name" value="Formyl transferase, N-terminal domain"/>
    <property type="match status" value="1"/>
</dbReference>
<dbReference type="FunCoup" id="A0A371RJC2">
    <property type="interactions" value="507"/>
</dbReference>
<comment type="caution">
    <text evidence="11">The sequence shown here is derived from an EMBL/GenBank/DDBJ whole genome shotgun (WGS) entry which is preliminary data.</text>
</comment>
<proteinExistence type="inferred from homology"/>
<protein>
    <recommendedName>
        <fullName evidence="4 8">Methionyl-tRNA formyltransferase</fullName>
        <ecNumber evidence="3 8">2.1.2.9</ecNumber>
    </recommendedName>
</protein>
<dbReference type="Gene3D" id="3.10.25.10">
    <property type="entry name" value="Formyl transferase, C-terminal domain"/>
    <property type="match status" value="1"/>
</dbReference>
<dbReference type="InterPro" id="IPR002376">
    <property type="entry name" value="Formyl_transf_N"/>
</dbReference>
<keyword evidence="6 8" id="KW-0648">Protein biosynthesis</keyword>
<evidence type="ECO:0000256" key="1">
    <source>
        <dbReference type="ARBA" id="ARBA00002606"/>
    </source>
</evidence>